<keyword evidence="2" id="KW-1185">Reference proteome</keyword>
<protein>
    <submittedName>
        <fullName evidence="1">Uncharacterized protein</fullName>
    </submittedName>
</protein>
<accession>A0AA90QVL3</accession>
<name>A0AA90QVL3_9BACI</name>
<reference evidence="1" key="1">
    <citation type="submission" date="2023-08" db="EMBL/GenBank/DDBJ databases">
        <title>Nitrogen cycling bacteria in agricultural field soils.</title>
        <authorList>
            <person name="Jang J."/>
        </authorList>
    </citation>
    <scope>NUCLEOTIDE SEQUENCE</scope>
    <source>
        <strain evidence="1">PS3-36</strain>
    </source>
</reference>
<gene>
    <name evidence="1" type="ORF">RCG21_29615</name>
</gene>
<dbReference type="RefSeq" id="WP_308914102.1">
    <property type="nucleotide sequence ID" value="NZ_JARMCE010000013.1"/>
</dbReference>
<proteinExistence type="predicted"/>
<dbReference type="AlphaFoldDB" id="A0AA90QVL3"/>
<evidence type="ECO:0000313" key="2">
    <source>
        <dbReference type="Proteomes" id="UP001178888"/>
    </source>
</evidence>
<comment type="caution">
    <text evidence="1">The sequence shown here is derived from an EMBL/GenBank/DDBJ whole genome shotgun (WGS) entry which is preliminary data.</text>
</comment>
<organism evidence="1 2">
    <name type="scientific">Bacillus salipaludis</name>
    <dbReference type="NCBI Taxonomy" id="2547811"/>
    <lineage>
        <taxon>Bacteria</taxon>
        <taxon>Bacillati</taxon>
        <taxon>Bacillota</taxon>
        <taxon>Bacilli</taxon>
        <taxon>Bacillales</taxon>
        <taxon>Bacillaceae</taxon>
        <taxon>Bacillus</taxon>
    </lineage>
</organism>
<evidence type="ECO:0000313" key="1">
    <source>
        <dbReference type="EMBL" id="MDQ6600430.1"/>
    </source>
</evidence>
<dbReference type="EMBL" id="JAVGVR010000001">
    <property type="protein sequence ID" value="MDQ6600430.1"/>
    <property type="molecule type" value="Genomic_DNA"/>
</dbReference>
<dbReference type="Proteomes" id="UP001178888">
    <property type="component" value="Unassembled WGS sequence"/>
</dbReference>
<sequence length="50" mass="5957">MPRVFGYPIIGVGFNPYMYGGYGFHHHHYPYYGGFGYGFHHPWHHHGYGW</sequence>